<dbReference type="Proteomes" id="UP000637299">
    <property type="component" value="Unassembled WGS sequence"/>
</dbReference>
<feature type="signal peptide" evidence="1">
    <location>
        <begin position="1"/>
        <end position="21"/>
    </location>
</feature>
<name>A0ABR8ZG47_9FLAO</name>
<protein>
    <submittedName>
        <fullName evidence="3">Lipocalin family protein</fullName>
    </submittedName>
</protein>
<feature type="chain" id="PRO_5046505131" evidence="1">
    <location>
        <begin position="22"/>
        <end position="158"/>
    </location>
</feature>
<dbReference type="InterPro" id="IPR024311">
    <property type="entry name" value="Lipocalin-like"/>
</dbReference>
<gene>
    <name evidence="3" type="ORF">IC610_15235</name>
</gene>
<keyword evidence="4" id="KW-1185">Reference proteome</keyword>
<organism evidence="3 4">
    <name type="scientific">Chryseobacterium caseinilyticum</name>
    <dbReference type="NCBI Taxonomy" id="2771428"/>
    <lineage>
        <taxon>Bacteria</taxon>
        <taxon>Pseudomonadati</taxon>
        <taxon>Bacteroidota</taxon>
        <taxon>Flavobacteriia</taxon>
        <taxon>Flavobacteriales</taxon>
        <taxon>Weeksellaceae</taxon>
        <taxon>Chryseobacterium group</taxon>
        <taxon>Chryseobacterium</taxon>
    </lineage>
</organism>
<keyword evidence="1" id="KW-0732">Signal</keyword>
<dbReference type="EMBL" id="JACYFS010000005">
    <property type="protein sequence ID" value="MBD8083773.1"/>
    <property type="molecule type" value="Genomic_DNA"/>
</dbReference>
<accession>A0ABR8ZG47</accession>
<evidence type="ECO:0000256" key="1">
    <source>
        <dbReference type="SAM" id="SignalP"/>
    </source>
</evidence>
<dbReference type="Pfam" id="PF13648">
    <property type="entry name" value="Lipocalin_4"/>
    <property type="match status" value="1"/>
</dbReference>
<dbReference type="PROSITE" id="PS51257">
    <property type="entry name" value="PROKAR_LIPOPROTEIN"/>
    <property type="match status" value="1"/>
</dbReference>
<dbReference type="RefSeq" id="WP_191737625.1">
    <property type="nucleotide sequence ID" value="NZ_JACYFS010000005.1"/>
</dbReference>
<proteinExistence type="predicted"/>
<sequence>MKKLALLFAGLALFATTTACNDDEETAPEVPLVGTWQPLTEVRTEVDTNGDGVSDLVTYSTCQRQARWVFKENSSGTRTTFEESGVSPVVCAQTSNRTFSYAYDKGAKTIELKYQGTVVSDKGKITRLDADAMNLMIEDKTDPTVFKTVTYSFKRIPQ</sequence>
<evidence type="ECO:0000259" key="2">
    <source>
        <dbReference type="Pfam" id="PF13648"/>
    </source>
</evidence>
<evidence type="ECO:0000313" key="3">
    <source>
        <dbReference type="EMBL" id="MBD8083773.1"/>
    </source>
</evidence>
<evidence type="ECO:0000313" key="4">
    <source>
        <dbReference type="Proteomes" id="UP000637299"/>
    </source>
</evidence>
<feature type="domain" description="Lipocalin-like" evidence="2">
    <location>
        <begin position="32"/>
        <end position="134"/>
    </location>
</feature>
<comment type="caution">
    <text evidence="3">The sequence shown here is derived from an EMBL/GenBank/DDBJ whole genome shotgun (WGS) entry which is preliminary data.</text>
</comment>
<reference evidence="3 4" key="1">
    <citation type="submission" date="2020-09" db="EMBL/GenBank/DDBJ databases">
        <title>Genome seq and assembly of Chryseobacterium sp.</title>
        <authorList>
            <person name="Chhetri G."/>
        </authorList>
    </citation>
    <scope>NUCLEOTIDE SEQUENCE [LARGE SCALE GENOMIC DNA]</scope>
    <source>
        <strain evidence="3 4">GCR10</strain>
    </source>
</reference>